<evidence type="ECO:0000313" key="1">
    <source>
        <dbReference type="EMBL" id="RSY86055.1"/>
    </source>
</evidence>
<name>A0A430G4J5_9SPHN</name>
<dbReference type="InterPro" id="IPR052931">
    <property type="entry name" value="Prophage_regulatory_activator"/>
</dbReference>
<reference evidence="1 2" key="1">
    <citation type="submission" date="2018-07" db="EMBL/GenBank/DDBJ databases">
        <title>Genomic and Epidemiologic Investigation of an Indolent Hospital Outbreak.</title>
        <authorList>
            <person name="Johnson R.C."/>
            <person name="Deming C."/>
            <person name="Conlan S."/>
            <person name="Zellmer C.J."/>
            <person name="Michelin A.V."/>
            <person name="Lee-Lin S."/>
            <person name="Thomas P.J."/>
            <person name="Park M."/>
            <person name="Weingarten R.A."/>
            <person name="Less J."/>
            <person name="Dekker J.P."/>
            <person name="Frank K.M."/>
            <person name="Musser K.A."/>
            <person name="Mcquiston J.R."/>
            <person name="Henderson D.K."/>
            <person name="Lau A.F."/>
            <person name="Palmore T.N."/>
            <person name="Segre J.A."/>
        </authorList>
    </citation>
    <scope>NUCLEOTIDE SEQUENCE [LARGE SCALE GENOMIC DNA]</scope>
    <source>
        <strain evidence="1 2">SK-CDC1_0717</strain>
    </source>
</reference>
<dbReference type="PANTHER" id="PTHR36154">
    <property type="entry name" value="DNA-BINDING TRANSCRIPTIONAL ACTIVATOR ALPA"/>
    <property type="match status" value="1"/>
</dbReference>
<accession>A0A430G4J5</accession>
<comment type="caution">
    <text evidence="1">The sequence shown here is derived from an EMBL/GenBank/DDBJ whole genome shotgun (WGS) entry which is preliminary data.</text>
</comment>
<dbReference type="InterPro" id="IPR010260">
    <property type="entry name" value="AlpA"/>
</dbReference>
<dbReference type="Proteomes" id="UP000287746">
    <property type="component" value="Unassembled WGS sequence"/>
</dbReference>
<protein>
    <submittedName>
        <fullName evidence="1">AlpA family phage regulatory protein</fullName>
    </submittedName>
</protein>
<evidence type="ECO:0000313" key="2">
    <source>
        <dbReference type="Proteomes" id="UP000287746"/>
    </source>
</evidence>
<dbReference type="Gene3D" id="1.10.238.160">
    <property type="match status" value="1"/>
</dbReference>
<dbReference type="RefSeq" id="WP_126004375.1">
    <property type="nucleotide sequence ID" value="NZ_QQYZ01000007.1"/>
</dbReference>
<organism evidence="1 2">
    <name type="scientific">Sphingomonas koreensis</name>
    <dbReference type="NCBI Taxonomy" id="93064"/>
    <lineage>
        <taxon>Bacteria</taxon>
        <taxon>Pseudomonadati</taxon>
        <taxon>Pseudomonadota</taxon>
        <taxon>Alphaproteobacteria</taxon>
        <taxon>Sphingomonadales</taxon>
        <taxon>Sphingomonadaceae</taxon>
        <taxon>Sphingomonas</taxon>
    </lineage>
</organism>
<dbReference type="Pfam" id="PF05930">
    <property type="entry name" value="Phage_AlpA"/>
    <property type="match status" value="1"/>
</dbReference>
<dbReference type="AlphaFoldDB" id="A0A430G4J5"/>
<dbReference type="PANTHER" id="PTHR36154:SF1">
    <property type="entry name" value="DNA-BINDING TRANSCRIPTIONAL ACTIVATOR ALPA"/>
    <property type="match status" value="1"/>
</dbReference>
<proteinExistence type="predicted"/>
<dbReference type="EMBL" id="QQYZ01000007">
    <property type="protein sequence ID" value="RSY86055.1"/>
    <property type="molecule type" value="Genomic_DNA"/>
</dbReference>
<gene>
    <name evidence="1" type="ORF">DAH66_09850</name>
</gene>
<sequence>MTTENLDRILRINTVLERTGLTRSTLYRKINDGTFPRQVAISRRCAGWRESAVNQWMRNPMFYSAEAGE</sequence>